<dbReference type="AlphaFoldDB" id="A0A2G8K599"/>
<dbReference type="Pfam" id="PF02197">
    <property type="entry name" value="RIIa"/>
    <property type="match status" value="1"/>
</dbReference>
<dbReference type="FunFam" id="1.20.5.190:FF:000055">
    <property type="entry name" value="Putative microtubule-associated protein futsch"/>
    <property type="match status" value="1"/>
</dbReference>
<dbReference type="InterPro" id="IPR000048">
    <property type="entry name" value="IQ_motif_EF-hand-BS"/>
</dbReference>
<dbReference type="STRING" id="307972.A0A2G8K599"/>
<evidence type="ECO:0000313" key="4">
    <source>
        <dbReference type="Proteomes" id="UP000230750"/>
    </source>
</evidence>
<reference evidence="3 4" key="1">
    <citation type="journal article" date="2017" name="PLoS Biol.">
        <title>The sea cucumber genome provides insights into morphological evolution and visceral regeneration.</title>
        <authorList>
            <person name="Zhang X."/>
            <person name="Sun L."/>
            <person name="Yuan J."/>
            <person name="Sun Y."/>
            <person name="Gao Y."/>
            <person name="Zhang L."/>
            <person name="Li S."/>
            <person name="Dai H."/>
            <person name="Hamel J.F."/>
            <person name="Liu C."/>
            <person name="Yu Y."/>
            <person name="Liu S."/>
            <person name="Lin W."/>
            <person name="Guo K."/>
            <person name="Jin S."/>
            <person name="Xu P."/>
            <person name="Storey K.B."/>
            <person name="Huan P."/>
            <person name="Zhang T."/>
            <person name="Zhou Y."/>
            <person name="Zhang J."/>
            <person name="Lin C."/>
            <person name="Li X."/>
            <person name="Xing L."/>
            <person name="Huo D."/>
            <person name="Sun M."/>
            <person name="Wang L."/>
            <person name="Mercier A."/>
            <person name="Li F."/>
            <person name="Yang H."/>
            <person name="Xiang J."/>
        </authorList>
    </citation>
    <scope>NUCLEOTIDE SEQUENCE [LARGE SCALE GENOMIC DNA]</scope>
    <source>
        <strain evidence="3">Shaxun</strain>
        <tissue evidence="3">Muscle</tissue>
    </source>
</reference>
<organism evidence="3 4">
    <name type="scientific">Stichopus japonicus</name>
    <name type="common">Sea cucumber</name>
    <dbReference type="NCBI Taxonomy" id="307972"/>
    <lineage>
        <taxon>Eukaryota</taxon>
        <taxon>Metazoa</taxon>
        <taxon>Echinodermata</taxon>
        <taxon>Eleutherozoa</taxon>
        <taxon>Echinozoa</taxon>
        <taxon>Holothuroidea</taxon>
        <taxon>Aspidochirotacea</taxon>
        <taxon>Aspidochirotida</taxon>
        <taxon>Stichopodidae</taxon>
        <taxon>Apostichopus</taxon>
    </lineage>
</organism>
<evidence type="ECO:0000259" key="2">
    <source>
        <dbReference type="SMART" id="SM00394"/>
    </source>
</evidence>
<feature type="compositionally biased region" description="Basic and acidic residues" evidence="1">
    <location>
        <begin position="192"/>
        <end position="202"/>
    </location>
</feature>
<dbReference type="CDD" id="cd23767">
    <property type="entry name" value="IQCD"/>
    <property type="match status" value="1"/>
</dbReference>
<dbReference type="PANTHER" id="PTHR10699:SF11">
    <property type="entry name" value="IGLOO, ISOFORM A"/>
    <property type="match status" value="1"/>
</dbReference>
<dbReference type="CDD" id="cd12100">
    <property type="entry name" value="DD_CABYR_SP17"/>
    <property type="match status" value="1"/>
</dbReference>
<accession>A0A2G8K599</accession>
<keyword evidence="4" id="KW-1185">Reference proteome</keyword>
<dbReference type="Gene3D" id="1.20.5.190">
    <property type="match status" value="2"/>
</dbReference>
<dbReference type="InterPro" id="IPR027417">
    <property type="entry name" value="P-loop_NTPase"/>
</dbReference>
<dbReference type="PROSITE" id="PS50096">
    <property type="entry name" value="IQ"/>
    <property type="match status" value="3"/>
</dbReference>
<dbReference type="InterPro" id="IPR047579">
    <property type="entry name" value="DD_CABYR_SP17"/>
</dbReference>
<dbReference type="EMBL" id="MRZV01000874">
    <property type="protein sequence ID" value="PIK43123.1"/>
    <property type="molecule type" value="Genomic_DNA"/>
</dbReference>
<name>A0A2G8K599_STIJA</name>
<dbReference type="SUPFAM" id="SSF52540">
    <property type="entry name" value="P-loop containing nucleoside triphosphate hydrolases"/>
    <property type="match status" value="1"/>
</dbReference>
<protein>
    <submittedName>
        <fullName evidence="3">Putative sperm surface protein Sp17-like</fullName>
    </submittedName>
</protein>
<dbReference type="Gene3D" id="1.20.890.10">
    <property type="entry name" value="cAMP-dependent protein kinase regulatory subunit, dimerization-anchoring domain"/>
    <property type="match status" value="1"/>
</dbReference>
<dbReference type="Proteomes" id="UP000230750">
    <property type="component" value="Unassembled WGS sequence"/>
</dbReference>
<dbReference type="PANTHER" id="PTHR10699">
    <property type="entry name" value="NEUROMODULIN"/>
    <property type="match status" value="1"/>
</dbReference>
<feature type="domain" description="RIIa" evidence="2">
    <location>
        <begin position="14"/>
        <end position="51"/>
    </location>
</feature>
<feature type="compositionally biased region" description="Basic and acidic residues" evidence="1">
    <location>
        <begin position="143"/>
        <end position="156"/>
    </location>
</feature>
<feature type="region of interest" description="Disordered" evidence="1">
    <location>
        <begin position="143"/>
        <end position="173"/>
    </location>
</feature>
<dbReference type="SMART" id="SM00394">
    <property type="entry name" value="RIIa"/>
    <property type="match status" value="1"/>
</dbReference>
<gene>
    <name evidence="3" type="ORF">BSL78_20025</name>
</gene>
<evidence type="ECO:0000256" key="1">
    <source>
        <dbReference type="SAM" id="MobiDB-lite"/>
    </source>
</evidence>
<proteinExistence type="predicted"/>
<feature type="compositionally biased region" description="Acidic residues" evidence="1">
    <location>
        <begin position="157"/>
        <end position="171"/>
    </location>
</feature>
<dbReference type="SMART" id="SM00015">
    <property type="entry name" value="IQ"/>
    <property type="match status" value="3"/>
</dbReference>
<dbReference type="GO" id="GO:0005516">
    <property type="term" value="F:calmodulin binding"/>
    <property type="evidence" value="ECO:0007669"/>
    <property type="project" value="TreeGrafter"/>
</dbReference>
<dbReference type="OrthoDB" id="252964at2759"/>
<evidence type="ECO:0000313" key="3">
    <source>
        <dbReference type="EMBL" id="PIK43123.1"/>
    </source>
</evidence>
<sequence length="202" mass="22695">MAVPFSNTKLRVPRGFQNLLEGLAKEVLRNQPDNINAFAAIYFDNLLKIRAEQGIDPAEIGAKHEDRFYNNKAFSKAGNMGDVSDPQQQQAATTIQAAVRGQQVREEAKEDTPVEDAAKEDEAATRIQAAYRGYEARKRVNLLKDEDDDGKERTEAQAEEEEEIDIDLNDPEVEKAATKIQASFRGFQTRKTMKDKDVSSFN</sequence>
<dbReference type="SUPFAM" id="SSF47391">
    <property type="entry name" value="Dimerization-anchoring domain of cAMP-dependent PK regulatory subunit"/>
    <property type="match status" value="1"/>
</dbReference>
<comment type="caution">
    <text evidence="3">The sequence shown here is derived from an EMBL/GenBank/DDBJ whole genome shotgun (WGS) entry which is preliminary data.</text>
</comment>
<dbReference type="InterPro" id="IPR003117">
    <property type="entry name" value="cAMP_dep_PK_reg_su_I/II_a/b"/>
</dbReference>
<dbReference type="Pfam" id="PF00612">
    <property type="entry name" value="IQ"/>
    <property type="match status" value="3"/>
</dbReference>
<feature type="region of interest" description="Disordered" evidence="1">
    <location>
        <begin position="183"/>
        <end position="202"/>
    </location>
</feature>